<dbReference type="AlphaFoldDB" id="A0A2T7NH89"/>
<evidence type="ECO:0000256" key="2">
    <source>
        <dbReference type="SAM" id="Phobius"/>
    </source>
</evidence>
<gene>
    <name evidence="3" type="ORF">C0Q70_18699</name>
</gene>
<sequence>MSSGEEFEERRSRSRSRGRRRSPSRSRSRSGSRSRTDTKKVSKSVQKTSVKSTVKKEEKQNSQQQSRSRPRKEAELSEINKTEIISQTYTSKKRSTAEKQGGSGNSAEKIQSSPEKEMLRSRLAVQQVQNDQKPNSKPAEEAKDPWFWWFADYAVLGVFIIISLLALSFCLDSFTGSQKQMIPNFSVLNQRLVETYEHMSGSLTNSFYSLMEVLSSWSGQAGEKPAANPNP</sequence>
<feature type="transmembrane region" description="Helical" evidence="2">
    <location>
        <begin position="146"/>
        <end position="171"/>
    </location>
</feature>
<feature type="compositionally biased region" description="Polar residues" evidence="1">
    <location>
        <begin position="124"/>
        <end position="135"/>
    </location>
</feature>
<feature type="compositionally biased region" description="Basic residues" evidence="1">
    <location>
        <begin position="12"/>
        <end position="32"/>
    </location>
</feature>
<accession>A0A2T7NH89</accession>
<feature type="region of interest" description="Disordered" evidence="1">
    <location>
        <begin position="1"/>
        <end position="140"/>
    </location>
</feature>
<dbReference type="STRING" id="400727.A0A2T7NH89"/>
<comment type="caution">
    <text evidence="3">The sequence shown here is derived from an EMBL/GenBank/DDBJ whole genome shotgun (WGS) entry which is preliminary data.</text>
</comment>
<keyword evidence="2" id="KW-0472">Membrane</keyword>
<reference evidence="3 4" key="1">
    <citation type="submission" date="2018-04" db="EMBL/GenBank/DDBJ databases">
        <title>The genome of golden apple snail Pomacea canaliculata provides insight into stress tolerance and invasive adaptation.</title>
        <authorList>
            <person name="Liu C."/>
            <person name="Liu B."/>
            <person name="Ren Y."/>
            <person name="Zhang Y."/>
            <person name="Wang H."/>
            <person name="Li S."/>
            <person name="Jiang F."/>
            <person name="Yin L."/>
            <person name="Zhang G."/>
            <person name="Qian W."/>
            <person name="Fan W."/>
        </authorList>
    </citation>
    <scope>NUCLEOTIDE SEQUENCE [LARGE SCALE GENOMIC DNA]</scope>
    <source>
        <strain evidence="3">SZHN2017</strain>
        <tissue evidence="3">Muscle</tissue>
    </source>
</reference>
<keyword evidence="2" id="KW-0812">Transmembrane</keyword>
<proteinExistence type="predicted"/>
<dbReference type="EMBL" id="PZQS01000012">
    <property type="protein sequence ID" value="PVD20543.1"/>
    <property type="molecule type" value="Genomic_DNA"/>
</dbReference>
<name>A0A2T7NH89_POMCA</name>
<evidence type="ECO:0000313" key="3">
    <source>
        <dbReference type="EMBL" id="PVD20543.1"/>
    </source>
</evidence>
<dbReference type="Proteomes" id="UP000245119">
    <property type="component" value="Linkage Group LG12"/>
</dbReference>
<organism evidence="3 4">
    <name type="scientific">Pomacea canaliculata</name>
    <name type="common">Golden apple snail</name>
    <dbReference type="NCBI Taxonomy" id="400727"/>
    <lineage>
        <taxon>Eukaryota</taxon>
        <taxon>Metazoa</taxon>
        <taxon>Spiralia</taxon>
        <taxon>Lophotrochozoa</taxon>
        <taxon>Mollusca</taxon>
        <taxon>Gastropoda</taxon>
        <taxon>Caenogastropoda</taxon>
        <taxon>Architaenioglossa</taxon>
        <taxon>Ampullarioidea</taxon>
        <taxon>Ampullariidae</taxon>
        <taxon>Pomacea</taxon>
    </lineage>
</organism>
<dbReference type="OrthoDB" id="1918685at2759"/>
<feature type="compositionally biased region" description="Basic and acidic residues" evidence="1">
    <location>
        <begin position="71"/>
        <end position="81"/>
    </location>
</feature>
<protein>
    <submittedName>
        <fullName evidence="3">Uncharacterized protein</fullName>
    </submittedName>
</protein>
<evidence type="ECO:0000256" key="1">
    <source>
        <dbReference type="SAM" id="MobiDB-lite"/>
    </source>
</evidence>
<keyword evidence="4" id="KW-1185">Reference proteome</keyword>
<keyword evidence="2" id="KW-1133">Transmembrane helix</keyword>
<evidence type="ECO:0000313" key="4">
    <source>
        <dbReference type="Proteomes" id="UP000245119"/>
    </source>
</evidence>
<feature type="compositionally biased region" description="Low complexity" evidence="1">
    <location>
        <begin position="43"/>
        <end position="52"/>
    </location>
</feature>